<keyword evidence="2" id="KW-1185">Reference proteome</keyword>
<evidence type="ECO:0008006" key="3">
    <source>
        <dbReference type="Google" id="ProtNLM"/>
    </source>
</evidence>
<gene>
    <name evidence="1" type="ORF">PHMEG_00030802</name>
</gene>
<sequence>MEQTQVLAGPTLNSINVRDLQSAVLAALMWGPTWATAPLSRRPTHVCFWIDNTSAVSWAQSRSSRHPLALLYNRLLSLAEFNYSLSCTAEHIPGCDNTVVDAGSRAWAPSHPLFLTWTNLSSGWTQVSVEHTYNNLSELWERCSGTMLSLTLPLPNTDHMFCKFMSWSPWLRQEEHDPSLTLNMFTIYCCKYGWNGKGNKFQSIQLKVSSIRWFHRRFLQFEPSLSSDFEVLMRDIRRPSEPIQKNHLVTPAFLRLMCRRLNIFFSPGAVCCGARSSWLTSFYYAGLSIYAITHYGTRIASR</sequence>
<name>A0A225UZP9_9STRA</name>
<protein>
    <recommendedName>
        <fullName evidence="3">Reverse transcriptase</fullName>
    </recommendedName>
</protein>
<dbReference type="EMBL" id="NBNE01009408">
    <property type="protein sequence ID" value="OWY98434.1"/>
    <property type="molecule type" value="Genomic_DNA"/>
</dbReference>
<evidence type="ECO:0000313" key="2">
    <source>
        <dbReference type="Proteomes" id="UP000198211"/>
    </source>
</evidence>
<evidence type="ECO:0000313" key="1">
    <source>
        <dbReference type="EMBL" id="OWY98434.1"/>
    </source>
</evidence>
<accession>A0A225UZP9</accession>
<organism evidence="1 2">
    <name type="scientific">Phytophthora megakarya</name>
    <dbReference type="NCBI Taxonomy" id="4795"/>
    <lineage>
        <taxon>Eukaryota</taxon>
        <taxon>Sar</taxon>
        <taxon>Stramenopiles</taxon>
        <taxon>Oomycota</taxon>
        <taxon>Peronosporomycetes</taxon>
        <taxon>Peronosporales</taxon>
        <taxon>Peronosporaceae</taxon>
        <taxon>Phytophthora</taxon>
    </lineage>
</organism>
<reference evidence="2" key="1">
    <citation type="submission" date="2017-03" db="EMBL/GenBank/DDBJ databases">
        <title>Phytopthora megakarya and P. palmivora, two closely related causual agents of cacao black pod achieved similar genome size and gene model numbers by different mechanisms.</title>
        <authorList>
            <person name="Ali S."/>
            <person name="Shao J."/>
            <person name="Larry D.J."/>
            <person name="Kronmiller B."/>
            <person name="Shen D."/>
            <person name="Strem M.D."/>
            <person name="Melnick R.L."/>
            <person name="Guiltinan M.J."/>
            <person name="Tyler B.M."/>
            <person name="Meinhardt L.W."/>
            <person name="Bailey B.A."/>
        </authorList>
    </citation>
    <scope>NUCLEOTIDE SEQUENCE [LARGE SCALE GENOMIC DNA]</scope>
    <source>
        <strain evidence="2">zdho120</strain>
    </source>
</reference>
<dbReference type="Proteomes" id="UP000198211">
    <property type="component" value="Unassembled WGS sequence"/>
</dbReference>
<comment type="caution">
    <text evidence="1">The sequence shown here is derived from an EMBL/GenBank/DDBJ whole genome shotgun (WGS) entry which is preliminary data.</text>
</comment>
<dbReference type="OrthoDB" id="90415at2759"/>
<proteinExistence type="predicted"/>
<dbReference type="AlphaFoldDB" id="A0A225UZP9"/>